<reference evidence="1" key="1">
    <citation type="submission" date="2023-10" db="EMBL/GenBank/DDBJ databases">
        <authorList>
            <person name="Guldener U."/>
        </authorList>
    </citation>
    <scope>NUCLEOTIDE SEQUENCE</scope>
    <source>
        <strain evidence="1">Mp4</strain>
    </source>
</reference>
<dbReference type="EMBL" id="OAPG01000012">
    <property type="protein sequence ID" value="SNX86116.1"/>
    <property type="molecule type" value="Genomic_DNA"/>
</dbReference>
<comment type="caution">
    <text evidence="1">The sequence shown here is derived from an EMBL/GenBank/DDBJ whole genome shotgun (WGS) entry which is preliminary data.</text>
</comment>
<protein>
    <submittedName>
        <fullName evidence="1">Uncharacterized protein</fullName>
    </submittedName>
</protein>
<proteinExistence type="predicted"/>
<dbReference type="AlphaFoldDB" id="A0AAJ5C6Q8"/>
<gene>
    <name evidence="1" type="ORF">MEPE_04825</name>
</gene>
<dbReference type="Proteomes" id="UP001294444">
    <property type="component" value="Unassembled WGS sequence"/>
</dbReference>
<evidence type="ECO:0000313" key="1">
    <source>
        <dbReference type="EMBL" id="SNX86116.1"/>
    </source>
</evidence>
<name>A0AAJ5C6Q8_9BASI</name>
<organism evidence="1 2">
    <name type="scientific">Melanopsichium pennsylvanicum</name>
    <dbReference type="NCBI Taxonomy" id="63383"/>
    <lineage>
        <taxon>Eukaryota</taxon>
        <taxon>Fungi</taxon>
        <taxon>Dikarya</taxon>
        <taxon>Basidiomycota</taxon>
        <taxon>Ustilaginomycotina</taxon>
        <taxon>Ustilaginomycetes</taxon>
        <taxon>Ustilaginales</taxon>
        <taxon>Ustilaginaceae</taxon>
        <taxon>Melanopsichium</taxon>
    </lineage>
</organism>
<accession>A0AAJ5C6Q8</accession>
<keyword evidence="2" id="KW-1185">Reference proteome</keyword>
<sequence length="181" mass="19632">MADLTEWQGITANLVAGRHEAIQNPLRAAAAAARYARSGDCISCIEARQSRTKNQHAKQHLAHGYSPTSLPKLYPFLISARPTMLVSSRACLRIAAERLALFRLYDLSRVLPLPNLQIVPVWPIIAKEAARFALRTMRRAGGSGDAGPSHGPSKWASLAGKKKVTVALIDVQLQPKSASFA</sequence>
<evidence type="ECO:0000313" key="2">
    <source>
        <dbReference type="Proteomes" id="UP001294444"/>
    </source>
</evidence>